<dbReference type="InterPro" id="IPR023093">
    <property type="entry name" value="ScpA-like_C"/>
</dbReference>
<feature type="coiled-coil region" evidence="2">
    <location>
        <begin position="88"/>
        <end position="118"/>
    </location>
</feature>
<evidence type="ECO:0000313" key="4">
    <source>
        <dbReference type="Proteomes" id="UP000177171"/>
    </source>
</evidence>
<evidence type="ECO:0000256" key="2">
    <source>
        <dbReference type="SAM" id="Coils"/>
    </source>
</evidence>
<evidence type="ECO:0000256" key="1">
    <source>
        <dbReference type="ARBA" id="ARBA00044777"/>
    </source>
</evidence>
<dbReference type="Pfam" id="PF02616">
    <property type="entry name" value="SMC_ScpA"/>
    <property type="match status" value="1"/>
</dbReference>
<keyword evidence="2" id="KW-0175">Coiled coil</keyword>
<dbReference type="Gene3D" id="1.10.10.580">
    <property type="entry name" value="Structural maintenance of chromosome 1. Chain E"/>
    <property type="match status" value="1"/>
</dbReference>
<comment type="caution">
    <text evidence="3">The sequence shown here is derived from an EMBL/GenBank/DDBJ whole genome shotgun (WGS) entry which is preliminary data.</text>
</comment>
<dbReference type="EMBL" id="MHQY01000008">
    <property type="protein sequence ID" value="OHA14392.1"/>
    <property type="molecule type" value="Genomic_DNA"/>
</dbReference>
<dbReference type="PANTHER" id="PTHR33969:SF2">
    <property type="entry name" value="SEGREGATION AND CONDENSATION PROTEIN A"/>
    <property type="match status" value="1"/>
</dbReference>
<dbReference type="InterPro" id="IPR003768">
    <property type="entry name" value="ScpA"/>
</dbReference>
<organism evidence="3 4">
    <name type="scientific">Candidatus Sungbacteria bacterium RIFCSPLOWO2_12_FULL_41_11</name>
    <dbReference type="NCBI Taxonomy" id="1802286"/>
    <lineage>
        <taxon>Bacteria</taxon>
        <taxon>Candidatus Sungiibacteriota</taxon>
    </lineage>
</organism>
<dbReference type="Proteomes" id="UP000177171">
    <property type="component" value="Unassembled WGS sequence"/>
</dbReference>
<dbReference type="PANTHER" id="PTHR33969">
    <property type="entry name" value="SEGREGATION AND CONDENSATION PROTEIN A"/>
    <property type="match status" value="1"/>
</dbReference>
<name>A0A1G2LU41_9BACT</name>
<dbReference type="Gene3D" id="6.10.250.2410">
    <property type="match status" value="1"/>
</dbReference>
<evidence type="ECO:0000313" key="3">
    <source>
        <dbReference type="EMBL" id="OHA14392.1"/>
    </source>
</evidence>
<sequence>MFQVSYFKVVYTVKQGEFEGPLGLLLDLIEKEKLNINEVSLANVAEEYVKFVNSLENIDKEELAEFLVVAAQLILIKSRSLLPGLAVSEEEEVSIEELQKRLEEYKRLKELSKELRKIAESGTRIFTREFYAGMPSVFYPPKKVSPSLLQKIFEGVLNAIPKIEKLAEEKIRKIITLEEKIRSLRGLLKEKIERTFSEITKTAADKIEIIVSFLAILEMAKQKFLSLEQDKLFGEIKIKKE</sequence>
<proteinExistence type="predicted"/>
<protein>
    <recommendedName>
        <fullName evidence="1">Segregation and condensation protein A</fullName>
    </recommendedName>
</protein>
<reference evidence="3 4" key="1">
    <citation type="journal article" date="2016" name="Nat. Commun.">
        <title>Thousands of microbial genomes shed light on interconnected biogeochemical processes in an aquifer system.</title>
        <authorList>
            <person name="Anantharaman K."/>
            <person name="Brown C.T."/>
            <person name="Hug L.A."/>
            <person name="Sharon I."/>
            <person name="Castelle C.J."/>
            <person name="Probst A.J."/>
            <person name="Thomas B.C."/>
            <person name="Singh A."/>
            <person name="Wilkins M.J."/>
            <person name="Karaoz U."/>
            <person name="Brodie E.L."/>
            <person name="Williams K.H."/>
            <person name="Hubbard S.S."/>
            <person name="Banfield J.F."/>
        </authorList>
    </citation>
    <scope>NUCLEOTIDE SEQUENCE [LARGE SCALE GENOMIC DNA]</scope>
</reference>
<dbReference type="AlphaFoldDB" id="A0A1G2LU41"/>
<gene>
    <name evidence="3" type="ORF">A3G49_02080</name>
</gene>
<accession>A0A1G2LU41</accession>